<evidence type="ECO:0000313" key="2">
    <source>
        <dbReference type="EMBL" id="OIV39339.1"/>
    </source>
</evidence>
<dbReference type="AlphaFoldDB" id="A0A1J7BKW6"/>
<dbReference type="EMBL" id="MLCF01000002">
    <property type="protein sequence ID" value="OIV39339.1"/>
    <property type="molecule type" value="Genomic_DNA"/>
</dbReference>
<sequence length="311" mass="34629">MKSLTVRQRRLELVKSAAEEASGKFVSLVPKSFVLREGFVRRPTKAPDTSGTRSLPRRRERPPAARLLSPNGIALQTYLTALLVAQNPPRGSRPGNPWPINRYPDPSWIDLVAHATAESGSPRNREVKQKQLRRALDRMRSEGLVQLPHRARAKGAFEDFRLLDDADGRDPYLPPMGGSLVSIPVNLFTHGWIHVLEDSELVFLLMVACLHARRGFGPVFATEVERRLQFGVGRDAYRAHAALRRYGLLEVEIDLMRSAQTGRTFGGTPADPGKLHRFRLRQEGFDAPAHPVVLEAVTRRIKSTTAGSDSG</sequence>
<reference evidence="2 3" key="1">
    <citation type="submission" date="2016-10" db="EMBL/GenBank/DDBJ databases">
        <title>Genome sequence of Streptomyces gilvigriseus MUSC 26.</title>
        <authorList>
            <person name="Lee L.-H."/>
            <person name="Ser H.-L."/>
        </authorList>
    </citation>
    <scope>NUCLEOTIDE SEQUENCE [LARGE SCALE GENOMIC DNA]</scope>
    <source>
        <strain evidence="2 3">MUSC 26</strain>
    </source>
</reference>
<gene>
    <name evidence="2" type="ORF">BIV57_00385</name>
</gene>
<feature type="region of interest" description="Disordered" evidence="1">
    <location>
        <begin position="43"/>
        <end position="63"/>
    </location>
</feature>
<name>A0A1J7BKW6_9ACTN</name>
<protein>
    <submittedName>
        <fullName evidence="2">Uncharacterized protein</fullName>
    </submittedName>
</protein>
<organism evidence="2 3">
    <name type="scientific">Mangrovactinospora gilvigrisea</name>
    <dbReference type="NCBI Taxonomy" id="1428644"/>
    <lineage>
        <taxon>Bacteria</taxon>
        <taxon>Bacillati</taxon>
        <taxon>Actinomycetota</taxon>
        <taxon>Actinomycetes</taxon>
        <taxon>Kitasatosporales</taxon>
        <taxon>Streptomycetaceae</taxon>
        <taxon>Mangrovactinospora</taxon>
    </lineage>
</organism>
<evidence type="ECO:0000256" key="1">
    <source>
        <dbReference type="SAM" id="MobiDB-lite"/>
    </source>
</evidence>
<comment type="caution">
    <text evidence="2">The sequence shown here is derived from an EMBL/GenBank/DDBJ whole genome shotgun (WGS) entry which is preliminary data.</text>
</comment>
<accession>A0A1J7BKW6</accession>
<evidence type="ECO:0000313" key="3">
    <source>
        <dbReference type="Proteomes" id="UP000243342"/>
    </source>
</evidence>
<keyword evidence="3" id="KW-1185">Reference proteome</keyword>
<dbReference type="Proteomes" id="UP000243342">
    <property type="component" value="Unassembled WGS sequence"/>
</dbReference>
<proteinExistence type="predicted"/>